<dbReference type="RefSeq" id="WP_073551160.1">
    <property type="nucleotide sequence ID" value="NZ_CAWMVK010000011.1"/>
</dbReference>
<keyword evidence="5" id="KW-1185">Reference proteome</keyword>
<keyword evidence="1 4" id="KW-0808">Transferase</keyword>
<dbReference type="InterPro" id="IPR001296">
    <property type="entry name" value="Glyco_trans_1"/>
</dbReference>
<evidence type="ECO:0000259" key="3">
    <source>
        <dbReference type="Pfam" id="PF13579"/>
    </source>
</evidence>
<dbReference type="Gene3D" id="3.40.50.2000">
    <property type="entry name" value="Glycogen Phosphorylase B"/>
    <property type="match status" value="2"/>
</dbReference>
<dbReference type="PANTHER" id="PTHR46401">
    <property type="entry name" value="GLYCOSYLTRANSFERASE WBBK-RELATED"/>
    <property type="match status" value="1"/>
</dbReference>
<dbReference type="SUPFAM" id="SSF53756">
    <property type="entry name" value="UDP-Glycosyltransferase/glycogen phosphorylase"/>
    <property type="match status" value="1"/>
</dbReference>
<feature type="domain" description="Glycosyltransferase subfamily 4-like N-terminal" evidence="3">
    <location>
        <begin position="15"/>
        <end position="165"/>
    </location>
</feature>
<dbReference type="Pfam" id="PF13579">
    <property type="entry name" value="Glyco_trans_4_4"/>
    <property type="match status" value="1"/>
</dbReference>
<dbReference type="GO" id="GO:0009103">
    <property type="term" value="P:lipopolysaccharide biosynthetic process"/>
    <property type="evidence" value="ECO:0007669"/>
    <property type="project" value="TreeGrafter"/>
</dbReference>
<name>A0A1U7HGF5_9CHRO</name>
<reference evidence="4 5" key="1">
    <citation type="submission" date="2016-11" db="EMBL/GenBank/DDBJ databases">
        <title>Draft Genome Sequences of Nine Cyanobacterial Strains from Diverse Habitats.</title>
        <authorList>
            <person name="Zhu T."/>
            <person name="Hou S."/>
            <person name="Lu X."/>
            <person name="Hess W.R."/>
        </authorList>
    </citation>
    <scope>NUCLEOTIDE SEQUENCE [LARGE SCALE GENOMIC DNA]</scope>
    <source>
        <strain evidence="4 5">5.2 s.c.1</strain>
    </source>
</reference>
<dbReference type="OrthoDB" id="433681at2"/>
<sequence>MRILWTIASVDPASGGPIEAVKQMSELLNSRGCISEVACLDSPNAPWLKTFPLKVHALGPGITGYGYSANFVPWLKHNARNYDCAIANGIWQYSSFGTWLALRNTNTPYFVFTHGMLDPWFKRTYPLKHLKKWLYWPWADYQVLRDARAVFFTCEEERLLARQSFWLYKCHEVVVNFGTAAPQGNPTLQRQQFLLQFPQLSHKRLFLFLSRIHIKKGCDLLIQAFAKVASLDDSLHLVIAGPDQTGWQAELQQQAEKLGISQKITWTGMLSGNVKWGAFHAAEVLVLPSHQENFGIVVAEAMACGTPVLISNKVNIWREILAAKAGLVASDDLNGTTQVLHTWLTMSPQEQQRMRQNAKYCFTQTFEIHQAAESLLNAINTNSMR</sequence>
<dbReference type="EMBL" id="MRCC01000019">
    <property type="protein sequence ID" value="OKH22666.1"/>
    <property type="molecule type" value="Genomic_DNA"/>
</dbReference>
<proteinExistence type="predicted"/>
<dbReference type="STRING" id="247279.NIES1031_19620"/>
<dbReference type="GO" id="GO:0016757">
    <property type="term" value="F:glycosyltransferase activity"/>
    <property type="evidence" value="ECO:0007669"/>
    <property type="project" value="InterPro"/>
</dbReference>
<evidence type="ECO:0000313" key="4">
    <source>
        <dbReference type="EMBL" id="OKH22666.1"/>
    </source>
</evidence>
<evidence type="ECO:0000256" key="1">
    <source>
        <dbReference type="ARBA" id="ARBA00022679"/>
    </source>
</evidence>
<organism evidence="4 5">
    <name type="scientific">Chroogloeocystis siderophila 5.2 s.c.1</name>
    <dbReference type="NCBI Taxonomy" id="247279"/>
    <lineage>
        <taxon>Bacteria</taxon>
        <taxon>Bacillati</taxon>
        <taxon>Cyanobacteriota</taxon>
        <taxon>Cyanophyceae</taxon>
        <taxon>Oscillatoriophycideae</taxon>
        <taxon>Chroococcales</taxon>
        <taxon>Chroococcaceae</taxon>
        <taxon>Chroogloeocystis</taxon>
    </lineage>
</organism>
<dbReference type="InterPro" id="IPR028098">
    <property type="entry name" value="Glyco_trans_4-like_N"/>
</dbReference>
<accession>A0A1U7HGF5</accession>
<feature type="domain" description="Glycosyl transferase family 1" evidence="2">
    <location>
        <begin position="202"/>
        <end position="359"/>
    </location>
</feature>
<gene>
    <name evidence="4" type="ORF">NIES1031_19620</name>
</gene>
<evidence type="ECO:0000259" key="2">
    <source>
        <dbReference type="Pfam" id="PF00534"/>
    </source>
</evidence>
<dbReference type="Pfam" id="PF00534">
    <property type="entry name" value="Glycos_transf_1"/>
    <property type="match status" value="1"/>
</dbReference>
<dbReference type="PANTHER" id="PTHR46401:SF2">
    <property type="entry name" value="GLYCOSYLTRANSFERASE WBBK-RELATED"/>
    <property type="match status" value="1"/>
</dbReference>
<dbReference type="AlphaFoldDB" id="A0A1U7HGF5"/>
<protein>
    <submittedName>
        <fullName evidence="4">Transferase</fullName>
    </submittedName>
</protein>
<evidence type="ECO:0000313" key="5">
    <source>
        <dbReference type="Proteomes" id="UP000185984"/>
    </source>
</evidence>
<comment type="caution">
    <text evidence="4">The sequence shown here is derived from an EMBL/GenBank/DDBJ whole genome shotgun (WGS) entry which is preliminary data.</text>
</comment>
<dbReference type="Proteomes" id="UP000185984">
    <property type="component" value="Unassembled WGS sequence"/>
</dbReference>